<organism evidence="1">
    <name type="scientific">marine metagenome</name>
    <dbReference type="NCBI Taxonomy" id="408172"/>
    <lineage>
        <taxon>unclassified sequences</taxon>
        <taxon>metagenomes</taxon>
        <taxon>ecological metagenomes</taxon>
    </lineage>
</organism>
<dbReference type="EMBL" id="UINC01074057">
    <property type="protein sequence ID" value="SVC10896.1"/>
    <property type="molecule type" value="Genomic_DNA"/>
</dbReference>
<proteinExistence type="predicted"/>
<name>A0A382JGC1_9ZZZZ</name>
<gene>
    <name evidence="1" type="ORF">METZ01_LOCUS263750</name>
</gene>
<reference evidence="1" key="1">
    <citation type="submission" date="2018-05" db="EMBL/GenBank/DDBJ databases">
        <authorList>
            <person name="Lanie J.A."/>
            <person name="Ng W.-L."/>
            <person name="Kazmierczak K.M."/>
            <person name="Andrzejewski T.M."/>
            <person name="Davidsen T.M."/>
            <person name="Wayne K.J."/>
            <person name="Tettelin H."/>
            <person name="Glass J.I."/>
            <person name="Rusch D."/>
            <person name="Podicherti R."/>
            <person name="Tsui H.-C.T."/>
            <person name="Winkler M.E."/>
        </authorList>
    </citation>
    <scope>NUCLEOTIDE SEQUENCE</scope>
</reference>
<feature type="non-terminal residue" evidence="1">
    <location>
        <position position="132"/>
    </location>
</feature>
<evidence type="ECO:0008006" key="2">
    <source>
        <dbReference type="Google" id="ProtNLM"/>
    </source>
</evidence>
<sequence length="132" mass="15098">MLNLELSNKDILAKLMATENITVLHKKVPTAYFDVKSRTLVCPILKDNMSSELYDLFMGHEVGHARNTPTEGWHDAVCEKGGLFKGYLNVIEDCRIEDKIKNKYPGLRKSFYKGYEELAYDDFFGIKGKDLS</sequence>
<dbReference type="AlphaFoldDB" id="A0A382JGC1"/>
<accession>A0A382JGC1</accession>
<protein>
    <recommendedName>
        <fullName evidence="2">IrrE N-terminal-like domain-containing protein</fullName>
    </recommendedName>
</protein>
<evidence type="ECO:0000313" key="1">
    <source>
        <dbReference type="EMBL" id="SVC10896.1"/>
    </source>
</evidence>